<dbReference type="eggNOG" id="COG4932">
    <property type="taxonomic scope" value="Bacteria"/>
</dbReference>
<feature type="chain" id="PRO_5003211022" evidence="10">
    <location>
        <begin position="19"/>
        <end position="795"/>
    </location>
</feature>
<evidence type="ECO:0000256" key="7">
    <source>
        <dbReference type="ARBA" id="ARBA00023237"/>
    </source>
</evidence>
<reference key="1">
    <citation type="submission" date="2010-11" db="EMBL/GenBank/DDBJ databases">
        <title>The complete genome of Bacteroides helcogenes P 36-108.</title>
        <authorList>
            <consortium name="US DOE Joint Genome Institute (JGI-PGF)"/>
            <person name="Lucas S."/>
            <person name="Copeland A."/>
            <person name="Lapidus A."/>
            <person name="Bruce D."/>
            <person name="Goodwin L."/>
            <person name="Pitluck S."/>
            <person name="Kyrpides N."/>
            <person name="Mavromatis K."/>
            <person name="Ivanova N."/>
            <person name="Zeytun A."/>
            <person name="Brettin T."/>
            <person name="Detter J.C."/>
            <person name="Tapia R."/>
            <person name="Han C."/>
            <person name="Land M."/>
            <person name="Hauser L."/>
            <person name="Markowitz V."/>
            <person name="Cheng J.-F."/>
            <person name="Hugenholtz P."/>
            <person name="Woyke T."/>
            <person name="Wu D."/>
            <person name="Gronow S."/>
            <person name="Wellnitz S."/>
            <person name="Brambilla E."/>
            <person name="Klenk H.-P."/>
            <person name="Eisen J.A."/>
        </authorList>
    </citation>
    <scope>NUCLEOTIDE SEQUENCE</scope>
    <source>
        <strain>P 36-108</strain>
    </source>
</reference>
<dbReference type="GO" id="GO:0015344">
    <property type="term" value="F:siderophore uptake transmembrane transporter activity"/>
    <property type="evidence" value="ECO:0007669"/>
    <property type="project" value="TreeGrafter"/>
</dbReference>
<dbReference type="InterPro" id="IPR008969">
    <property type="entry name" value="CarboxyPept-like_regulatory"/>
</dbReference>
<organism evidence="13 14">
    <name type="scientific">Bacteroides helcogenes (strain ATCC 35417 / DSM 20613 / JCM 6297 / CCUG 15421 / P 36-108)</name>
    <dbReference type="NCBI Taxonomy" id="693979"/>
    <lineage>
        <taxon>Bacteria</taxon>
        <taxon>Pseudomonadati</taxon>
        <taxon>Bacteroidota</taxon>
        <taxon>Bacteroidia</taxon>
        <taxon>Bacteroidales</taxon>
        <taxon>Bacteroidaceae</taxon>
        <taxon>Bacteroides</taxon>
    </lineage>
</organism>
<evidence type="ECO:0000256" key="5">
    <source>
        <dbReference type="ARBA" id="ARBA00022729"/>
    </source>
</evidence>
<dbReference type="InterPro" id="IPR039426">
    <property type="entry name" value="TonB-dep_rcpt-like"/>
</dbReference>
<comment type="similarity">
    <text evidence="8">Belongs to the TonB-dependent receptor family.</text>
</comment>
<reference evidence="13 14" key="2">
    <citation type="journal article" date="2011" name="Stand. Genomic Sci.">
        <title>Complete genome sequence of Bacteroides helcogenes type strain (P 36-108).</title>
        <authorList>
            <person name="Pati A."/>
            <person name="Gronow S."/>
            <person name="Zeytun A."/>
            <person name="Lapidus A."/>
            <person name="Nolan M."/>
            <person name="Hammon N."/>
            <person name="Deshpande S."/>
            <person name="Cheng J.F."/>
            <person name="Tapia R."/>
            <person name="Han C."/>
            <person name="Goodwin L."/>
            <person name="Pitluck S."/>
            <person name="Liolios K."/>
            <person name="Pagani I."/>
            <person name="Ivanova N."/>
            <person name="Mavromatis K."/>
            <person name="Chen A."/>
            <person name="Palaniappan K."/>
            <person name="Land M."/>
            <person name="Hauser L."/>
            <person name="Chang Y.J."/>
            <person name="Jeffries C.D."/>
            <person name="Detter J.C."/>
            <person name="Brambilla E."/>
            <person name="Rohde M."/>
            <person name="Goker M."/>
            <person name="Woyke T."/>
            <person name="Bristow J."/>
            <person name="Eisen J.A."/>
            <person name="Markowitz V."/>
            <person name="Hugenholtz P."/>
            <person name="Kyrpides N.C."/>
            <person name="Klenk H.P."/>
            <person name="Lucas S."/>
        </authorList>
    </citation>
    <scope>NUCLEOTIDE SEQUENCE [LARGE SCALE GENOMIC DNA]</scope>
    <source>
        <strain evidence="14">ATCC 35417 / DSM 20613 / JCM 6297 / CCUG 15421 / P 36-108</strain>
    </source>
</reference>
<feature type="signal peptide" evidence="10">
    <location>
        <begin position="1"/>
        <end position="18"/>
    </location>
</feature>
<evidence type="ECO:0000259" key="12">
    <source>
        <dbReference type="Pfam" id="PF14905"/>
    </source>
</evidence>
<keyword evidence="3 8" id="KW-1134">Transmembrane beta strand</keyword>
<keyword evidence="7 8" id="KW-0998">Cell outer membrane</keyword>
<dbReference type="InterPro" id="IPR037066">
    <property type="entry name" value="Plug_dom_sf"/>
</dbReference>
<dbReference type="PANTHER" id="PTHR30069:SF29">
    <property type="entry name" value="HEMOGLOBIN AND HEMOGLOBIN-HAPTOGLOBIN-BINDING PROTEIN 1-RELATED"/>
    <property type="match status" value="1"/>
</dbReference>
<evidence type="ECO:0000259" key="11">
    <source>
        <dbReference type="Pfam" id="PF07715"/>
    </source>
</evidence>
<accession>E6SRN9</accession>
<evidence type="ECO:0000256" key="3">
    <source>
        <dbReference type="ARBA" id="ARBA00022452"/>
    </source>
</evidence>
<keyword evidence="4 8" id="KW-0812">Transmembrane</keyword>
<dbReference type="Pfam" id="PF13715">
    <property type="entry name" value="CarbopepD_reg_2"/>
    <property type="match status" value="1"/>
</dbReference>
<sequence length="795" mass="89445">MILSLTLCLCTILVQAVAGVLPDNVKGTILEKTTNTPVEFANVGIYQATTDKFITGTVSNAKGCFSIQGLSQGNYYIQFSYIGYEKQKTAPFTIKNNRNIINLGKLYLIPSAQQLDEVVVKGKKSTYVQSIDKKVFNVGQDLMSASGSASDLMQNIPSVQVDVEGNISLRGNENVEILINGKPSTLMNARTRADVLQQLPANDIERVEIITNPSAQYKPDGVSGIINIVMKKQRTAGFNGNATANIGSQGRANAGTSLNYNTGRVNLFATYGIRYDHRDRTTTDNRTQNDGSLSYISQPTNSRARPLSHIVRAGMDWNINNSNTLQLSGGYNRRTFLRTEDITATTQDETHNVLAQSIRYRHDNEKTKQAEAGAVYTHTFGEGHLLTIDYNYSLMEGLEDNKYKTFSLSGPETRDNTQIWQAYYQHLIRATYSRTLSSHLKLNLGYEADLLKTDLNFYVQNSEGNAFVPDLQKTSDFTNRQNNQAIYATLEYKQDKLGMLLGIRPEYMMIKSQLFTLDSVVTNNYFMVYPTLHTSYKLDERNELQLNYSLRVNRPDGEDMNPFPEYQNPLSLKAGNPYLKPEKIHSIEAGYQWQNGGTTLLGTLYYHYVTNKLTTVTKYLNNSILLTTKENLNSSSSAGLELIMNTHIGKWATINLSGNGFYNQINAEKLGYGKNKNDLAWSASLNANFNLLEGWMLQLNSRYISSSLLPQGKREGTFITNVGMKYEIPRTRLSLMATISDVFNTFKKVYTIDTPQLKQRVEQRRDPRIFYIGAVWSFGSTPKKAKQNLNYDESL</sequence>
<comment type="subcellular location">
    <subcellularLocation>
        <location evidence="1 8">Cell outer membrane</location>
        <topology evidence="1 8">Multi-pass membrane protein</topology>
    </subcellularLocation>
</comment>
<keyword evidence="5 10" id="KW-0732">Signal</keyword>
<dbReference type="Gene3D" id="2.60.40.1120">
    <property type="entry name" value="Carboxypeptidase-like, regulatory domain"/>
    <property type="match status" value="1"/>
</dbReference>
<dbReference type="Gene3D" id="2.40.170.20">
    <property type="entry name" value="TonB-dependent receptor, beta-barrel domain"/>
    <property type="match status" value="1"/>
</dbReference>
<dbReference type="Pfam" id="PF14905">
    <property type="entry name" value="OMP_b-brl_3"/>
    <property type="match status" value="1"/>
</dbReference>
<dbReference type="InterPro" id="IPR012910">
    <property type="entry name" value="Plug_dom"/>
</dbReference>
<dbReference type="InterPro" id="IPR041700">
    <property type="entry name" value="OMP_b-brl_3"/>
</dbReference>
<proteinExistence type="inferred from homology"/>
<evidence type="ECO:0000313" key="14">
    <source>
        <dbReference type="Proteomes" id="UP000008630"/>
    </source>
</evidence>
<dbReference type="InterPro" id="IPR036942">
    <property type="entry name" value="Beta-barrel_TonB_sf"/>
</dbReference>
<dbReference type="AlphaFoldDB" id="E6SRN9"/>
<keyword evidence="2 8" id="KW-0813">Transport</keyword>
<keyword evidence="6 8" id="KW-0472">Membrane</keyword>
<dbReference type="HOGENOM" id="CLU_017617_0_0_10"/>
<feature type="domain" description="Outer membrane protein beta-barrel" evidence="12">
    <location>
        <begin position="378"/>
        <end position="774"/>
    </location>
</feature>
<dbReference type="GO" id="GO:0009279">
    <property type="term" value="C:cell outer membrane"/>
    <property type="evidence" value="ECO:0007669"/>
    <property type="project" value="UniProtKB-SubCell"/>
</dbReference>
<evidence type="ECO:0000313" key="13">
    <source>
        <dbReference type="EMBL" id="ADV45129.1"/>
    </source>
</evidence>
<dbReference type="EMBL" id="CP002352">
    <property type="protein sequence ID" value="ADV45129.1"/>
    <property type="molecule type" value="Genomic_DNA"/>
</dbReference>
<evidence type="ECO:0000256" key="9">
    <source>
        <dbReference type="SAM" id="MobiDB-lite"/>
    </source>
</evidence>
<dbReference type="STRING" id="693979.Bache_3205"/>
<dbReference type="PROSITE" id="PS52016">
    <property type="entry name" value="TONB_DEPENDENT_REC_3"/>
    <property type="match status" value="1"/>
</dbReference>
<dbReference type="Proteomes" id="UP000008630">
    <property type="component" value="Chromosome"/>
</dbReference>
<dbReference type="GO" id="GO:0044718">
    <property type="term" value="P:siderophore transmembrane transport"/>
    <property type="evidence" value="ECO:0007669"/>
    <property type="project" value="TreeGrafter"/>
</dbReference>
<evidence type="ECO:0000256" key="1">
    <source>
        <dbReference type="ARBA" id="ARBA00004571"/>
    </source>
</evidence>
<dbReference type="eggNOG" id="COG4771">
    <property type="taxonomic scope" value="Bacteria"/>
</dbReference>
<dbReference type="Pfam" id="PF07715">
    <property type="entry name" value="Plug"/>
    <property type="match status" value="1"/>
</dbReference>
<evidence type="ECO:0000256" key="10">
    <source>
        <dbReference type="SAM" id="SignalP"/>
    </source>
</evidence>
<evidence type="ECO:0000256" key="8">
    <source>
        <dbReference type="PROSITE-ProRule" id="PRU01360"/>
    </source>
</evidence>
<dbReference type="SUPFAM" id="SSF56935">
    <property type="entry name" value="Porins"/>
    <property type="match status" value="1"/>
</dbReference>
<evidence type="ECO:0000256" key="4">
    <source>
        <dbReference type="ARBA" id="ARBA00022692"/>
    </source>
</evidence>
<dbReference type="KEGG" id="bhl:Bache_3205"/>
<evidence type="ECO:0000256" key="6">
    <source>
        <dbReference type="ARBA" id="ARBA00023136"/>
    </source>
</evidence>
<dbReference type="Gene3D" id="2.170.130.10">
    <property type="entry name" value="TonB-dependent receptor, plug domain"/>
    <property type="match status" value="1"/>
</dbReference>
<name>E6SRN9_BACT6</name>
<keyword evidence="14" id="KW-1185">Reference proteome</keyword>
<feature type="region of interest" description="Disordered" evidence="9">
    <location>
        <begin position="280"/>
        <end position="301"/>
    </location>
</feature>
<protein>
    <submittedName>
        <fullName evidence="13">TonB-dependent receptor</fullName>
    </submittedName>
</protein>
<feature type="domain" description="TonB-dependent receptor plug" evidence="11">
    <location>
        <begin position="143"/>
        <end position="225"/>
    </location>
</feature>
<gene>
    <name evidence="13" type="ordered locus">Bache_3205</name>
</gene>
<evidence type="ECO:0000256" key="2">
    <source>
        <dbReference type="ARBA" id="ARBA00022448"/>
    </source>
</evidence>
<feature type="compositionally biased region" description="Polar residues" evidence="9">
    <location>
        <begin position="291"/>
        <end position="301"/>
    </location>
</feature>
<keyword evidence="13" id="KW-0675">Receptor</keyword>
<dbReference type="SUPFAM" id="SSF49464">
    <property type="entry name" value="Carboxypeptidase regulatory domain-like"/>
    <property type="match status" value="1"/>
</dbReference>
<dbReference type="PANTHER" id="PTHR30069">
    <property type="entry name" value="TONB-DEPENDENT OUTER MEMBRANE RECEPTOR"/>
    <property type="match status" value="1"/>
</dbReference>